<dbReference type="EMBL" id="JAUSSU010000011">
    <property type="protein sequence ID" value="MDQ0115549.1"/>
    <property type="molecule type" value="Genomic_DNA"/>
</dbReference>
<comment type="similarity">
    <text evidence="8">Belongs to the TRAP transporter small permease family.</text>
</comment>
<dbReference type="InterPro" id="IPR055348">
    <property type="entry name" value="DctQ"/>
</dbReference>
<evidence type="ECO:0000259" key="10">
    <source>
        <dbReference type="Pfam" id="PF04290"/>
    </source>
</evidence>
<evidence type="ECO:0000256" key="9">
    <source>
        <dbReference type="SAM" id="Phobius"/>
    </source>
</evidence>
<dbReference type="InterPro" id="IPR007387">
    <property type="entry name" value="TRAP_DctQ"/>
</dbReference>
<dbReference type="Pfam" id="PF04290">
    <property type="entry name" value="DctQ"/>
    <property type="match status" value="1"/>
</dbReference>
<dbReference type="RefSeq" id="WP_307207283.1">
    <property type="nucleotide sequence ID" value="NZ_JAUSSU010000011.1"/>
</dbReference>
<keyword evidence="3" id="KW-1003">Cell membrane</keyword>
<evidence type="ECO:0000256" key="6">
    <source>
        <dbReference type="ARBA" id="ARBA00022989"/>
    </source>
</evidence>
<feature type="transmembrane region" description="Helical" evidence="9">
    <location>
        <begin position="90"/>
        <end position="111"/>
    </location>
</feature>
<feature type="transmembrane region" description="Helical" evidence="9">
    <location>
        <begin position="131"/>
        <end position="149"/>
    </location>
</feature>
<reference evidence="11 12" key="1">
    <citation type="submission" date="2023-07" db="EMBL/GenBank/DDBJ databases">
        <title>Sorghum-associated microbial communities from plants grown in Nebraska, USA.</title>
        <authorList>
            <person name="Schachtman D."/>
        </authorList>
    </citation>
    <scope>NUCLEOTIDE SEQUENCE [LARGE SCALE GENOMIC DNA]</scope>
    <source>
        <strain evidence="11 12">CC482</strain>
    </source>
</reference>
<keyword evidence="5 9" id="KW-0812">Transmembrane</keyword>
<keyword evidence="6 9" id="KW-1133">Transmembrane helix</keyword>
<gene>
    <name evidence="11" type="ORF">J2T15_005016</name>
</gene>
<evidence type="ECO:0000256" key="3">
    <source>
        <dbReference type="ARBA" id="ARBA00022475"/>
    </source>
</evidence>
<feature type="domain" description="Tripartite ATP-independent periplasmic transporters DctQ component" evidence="10">
    <location>
        <begin position="27"/>
        <end position="152"/>
    </location>
</feature>
<keyword evidence="7 9" id="KW-0472">Membrane</keyword>
<evidence type="ECO:0000313" key="11">
    <source>
        <dbReference type="EMBL" id="MDQ0115549.1"/>
    </source>
</evidence>
<evidence type="ECO:0000256" key="8">
    <source>
        <dbReference type="ARBA" id="ARBA00038436"/>
    </source>
</evidence>
<keyword evidence="4" id="KW-0997">Cell inner membrane</keyword>
<dbReference type="PANTHER" id="PTHR35011">
    <property type="entry name" value="2,3-DIKETO-L-GULONATE TRAP TRANSPORTER SMALL PERMEASE PROTEIN YIAM"/>
    <property type="match status" value="1"/>
</dbReference>
<name>A0ABT9U7C6_PAEHA</name>
<organism evidence="11 12">
    <name type="scientific">Paenibacillus harenae</name>
    <dbReference type="NCBI Taxonomy" id="306543"/>
    <lineage>
        <taxon>Bacteria</taxon>
        <taxon>Bacillati</taxon>
        <taxon>Bacillota</taxon>
        <taxon>Bacilli</taxon>
        <taxon>Bacillales</taxon>
        <taxon>Paenibacillaceae</taxon>
        <taxon>Paenibacillus</taxon>
    </lineage>
</organism>
<protein>
    <submittedName>
        <fullName evidence="11">TRAP-type C4-dicarboxylate transport system permease small subunit</fullName>
    </submittedName>
</protein>
<feature type="transmembrane region" description="Helical" evidence="9">
    <location>
        <begin position="12"/>
        <end position="36"/>
    </location>
</feature>
<proteinExistence type="inferred from homology"/>
<sequence length="169" mass="19390">MKKTLKRIALAVDSLFENFALISIASMAIIVAIQVITRKLFNFVFFWSEEVTLLLMVWFSFMGIAIGFREKLHLAMDSFTNLLPKRFNRVLDKIILVCVFAFGLYLVKNGWAFTVLMNESTLPATKLPNSIMYLVMPITGIMICVYTFLQLIGIETIRHQNIDEEVPKT</sequence>
<keyword evidence="12" id="KW-1185">Reference proteome</keyword>
<evidence type="ECO:0000256" key="1">
    <source>
        <dbReference type="ARBA" id="ARBA00004429"/>
    </source>
</evidence>
<dbReference type="Proteomes" id="UP001229346">
    <property type="component" value="Unassembled WGS sequence"/>
</dbReference>
<evidence type="ECO:0000256" key="2">
    <source>
        <dbReference type="ARBA" id="ARBA00022448"/>
    </source>
</evidence>
<keyword evidence="2" id="KW-0813">Transport</keyword>
<evidence type="ECO:0000256" key="5">
    <source>
        <dbReference type="ARBA" id="ARBA00022692"/>
    </source>
</evidence>
<evidence type="ECO:0000256" key="4">
    <source>
        <dbReference type="ARBA" id="ARBA00022519"/>
    </source>
</evidence>
<comment type="caution">
    <text evidence="11">The sequence shown here is derived from an EMBL/GenBank/DDBJ whole genome shotgun (WGS) entry which is preliminary data.</text>
</comment>
<evidence type="ECO:0000313" key="12">
    <source>
        <dbReference type="Proteomes" id="UP001229346"/>
    </source>
</evidence>
<dbReference type="PANTHER" id="PTHR35011:SF2">
    <property type="entry name" value="2,3-DIKETO-L-GULONATE TRAP TRANSPORTER SMALL PERMEASE PROTEIN YIAM"/>
    <property type="match status" value="1"/>
</dbReference>
<evidence type="ECO:0000256" key="7">
    <source>
        <dbReference type="ARBA" id="ARBA00023136"/>
    </source>
</evidence>
<comment type="subcellular location">
    <subcellularLocation>
        <location evidence="1">Cell inner membrane</location>
        <topology evidence="1">Multi-pass membrane protein</topology>
    </subcellularLocation>
</comment>
<feature type="transmembrane region" description="Helical" evidence="9">
    <location>
        <begin position="51"/>
        <end position="69"/>
    </location>
</feature>
<accession>A0ABT9U7C6</accession>